<dbReference type="InterPro" id="IPR036412">
    <property type="entry name" value="HAD-like_sf"/>
</dbReference>
<dbReference type="SFLD" id="SFLDG01135">
    <property type="entry name" value="C1.5.6:_HAD__Beta-PGM__Phospha"/>
    <property type="match status" value="1"/>
</dbReference>
<dbReference type="GO" id="GO:0008967">
    <property type="term" value="F:phosphoglycolate phosphatase activity"/>
    <property type="evidence" value="ECO:0007669"/>
    <property type="project" value="UniProtKB-EC"/>
</dbReference>
<dbReference type="Gene3D" id="3.40.50.1000">
    <property type="entry name" value="HAD superfamily/HAD-like"/>
    <property type="match status" value="1"/>
</dbReference>
<sequence>MYKVILFDLDGTLTESGEGITKSVQYALEKLGKPEDDLKKLEVFVGPPLLQQFMEYAGLDEETGIKAVEYYRERYSTVGIFENQPYPGVEEMLDTLCGKGYILAVASSKPEYFVKKILDHFGLTRYFSEIVGSEMSGKRTGKAEVIEEVLNRLNMQEHRDEVIMVGDKEHDVFGARKAGIECVAVAYGYGTEQELKQAQPLKIVDSVQGIVDFFC</sequence>
<dbReference type="SUPFAM" id="SSF56784">
    <property type="entry name" value="HAD-like"/>
    <property type="match status" value="1"/>
</dbReference>
<dbReference type="EC" id="3.1.3.18" evidence="1"/>
<comment type="caution">
    <text evidence="1">The sequence shown here is derived from an EMBL/GenBank/DDBJ whole genome shotgun (WGS) entry which is preliminary data.</text>
</comment>
<dbReference type="InterPro" id="IPR023214">
    <property type="entry name" value="HAD_sf"/>
</dbReference>
<keyword evidence="1" id="KW-0378">Hydrolase</keyword>
<dbReference type="Pfam" id="PF13419">
    <property type="entry name" value="HAD_2"/>
    <property type="match status" value="1"/>
</dbReference>
<name>A0ABV2LXV6_9FIRM</name>
<dbReference type="RefSeq" id="WP_257463762.1">
    <property type="nucleotide sequence ID" value="NZ_JANJZT010000001.1"/>
</dbReference>
<dbReference type="Gene3D" id="1.10.150.240">
    <property type="entry name" value="Putative phosphatase, domain 2"/>
    <property type="match status" value="1"/>
</dbReference>
<dbReference type="EMBL" id="JBEPMJ010000001">
    <property type="protein sequence ID" value="MET3749034.1"/>
    <property type="molecule type" value="Genomic_DNA"/>
</dbReference>
<dbReference type="PANTHER" id="PTHR43434:SF20">
    <property type="entry name" value="5'-NUCLEOTIDASE"/>
    <property type="match status" value="1"/>
</dbReference>
<dbReference type="NCBIfam" id="TIGR01549">
    <property type="entry name" value="HAD-SF-IA-v1"/>
    <property type="match status" value="1"/>
</dbReference>
<dbReference type="InterPro" id="IPR050155">
    <property type="entry name" value="HAD-like_hydrolase_sf"/>
</dbReference>
<dbReference type="InterPro" id="IPR023198">
    <property type="entry name" value="PGP-like_dom2"/>
</dbReference>
<dbReference type="PANTHER" id="PTHR43434">
    <property type="entry name" value="PHOSPHOGLYCOLATE PHOSPHATASE"/>
    <property type="match status" value="1"/>
</dbReference>
<dbReference type="InterPro" id="IPR041492">
    <property type="entry name" value="HAD_2"/>
</dbReference>
<keyword evidence="2" id="KW-1185">Reference proteome</keyword>
<evidence type="ECO:0000313" key="1">
    <source>
        <dbReference type="EMBL" id="MET3749034.1"/>
    </source>
</evidence>
<evidence type="ECO:0000313" key="2">
    <source>
        <dbReference type="Proteomes" id="UP001549106"/>
    </source>
</evidence>
<gene>
    <name evidence="1" type="ORF">ABID24_000250</name>
</gene>
<dbReference type="SFLD" id="SFLDS00003">
    <property type="entry name" value="Haloacid_Dehalogenase"/>
    <property type="match status" value="1"/>
</dbReference>
<protein>
    <submittedName>
        <fullName evidence="1">Phosphoglycolate phosphatase</fullName>
        <ecNumber evidence="1">3.1.3.18</ecNumber>
    </submittedName>
</protein>
<dbReference type="SFLD" id="SFLDG01129">
    <property type="entry name" value="C1.5:_HAD__Beta-PGM__Phosphata"/>
    <property type="match status" value="1"/>
</dbReference>
<dbReference type="Proteomes" id="UP001549106">
    <property type="component" value="Unassembled WGS sequence"/>
</dbReference>
<reference evidence="1 2" key="1">
    <citation type="submission" date="2024-06" db="EMBL/GenBank/DDBJ databases">
        <title>Genomic Encyclopedia of Type Strains, Phase IV (KMG-IV): sequencing the most valuable type-strain genomes for metagenomic binning, comparative biology and taxonomic classification.</title>
        <authorList>
            <person name="Goeker M."/>
        </authorList>
    </citation>
    <scope>NUCLEOTIDE SEQUENCE [LARGE SCALE GENOMIC DNA]</scope>
    <source>
        <strain evidence="1 2">DSM 29492</strain>
    </source>
</reference>
<proteinExistence type="predicted"/>
<accession>A0ABV2LXV6</accession>
<dbReference type="InterPro" id="IPR006439">
    <property type="entry name" value="HAD-SF_hydro_IA"/>
</dbReference>
<organism evidence="1 2">
    <name type="scientific">Blautia caecimuris</name>
    <dbReference type="NCBI Taxonomy" id="1796615"/>
    <lineage>
        <taxon>Bacteria</taxon>
        <taxon>Bacillati</taxon>
        <taxon>Bacillota</taxon>
        <taxon>Clostridia</taxon>
        <taxon>Lachnospirales</taxon>
        <taxon>Lachnospiraceae</taxon>
        <taxon>Blautia</taxon>
    </lineage>
</organism>